<sequence length="404" mass="46412">MGKAISLLRPQQPHTEGESERREGMGMELRKRPRPRRLDPDFVSSPPPTPPRKRARKQPATKKLQQAAVKEPATAREGPRRIRCARAGIGSPVAGLEPSRCCQHAAPRSRSSFIVRSRVPFNWYEPDIWTEVAKHLHGIHLACLARTCRWFRRLLADDSIWRYAFIRDLSLPTGDRRLLIPRPRHRSWRHLYATAFDNTHAYCFRQREKHIDWIRIGGFIMDTSKLLLTGTLALPRWMPPADDGPRISIEMTGSCLLTNARRGIWIADINIVRCPVCNINNCKGTMQVLDARHCELYLEEKFRDGTWEYEELGHYIIDGKLDTAAAAIFNLNHINSTHVANILNAKSWIRRRHDLLPKGRLTPVAVALNSNLKSKDRLLSKFQAMRDMSRDGEIVSVRITQQLL</sequence>
<reference evidence="3" key="3">
    <citation type="submission" date="2018-08" db="UniProtKB">
        <authorList>
            <consortium name="EnsemblPlants"/>
        </authorList>
    </citation>
    <scope>IDENTIFICATION</scope>
    <source>
        <strain evidence="3">cv. Bd21</strain>
    </source>
</reference>
<reference evidence="2" key="2">
    <citation type="submission" date="2017-06" db="EMBL/GenBank/DDBJ databases">
        <title>WGS assembly of Brachypodium distachyon.</title>
        <authorList>
            <consortium name="The International Brachypodium Initiative"/>
            <person name="Lucas S."/>
            <person name="Harmon-Smith M."/>
            <person name="Lail K."/>
            <person name="Tice H."/>
            <person name="Grimwood J."/>
            <person name="Bruce D."/>
            <person name="Barry K."/>
            <person name="Shu S."/>
            <person name="Lindquist E."/>
            <person name="Wang M."/>
            <person name="Pitluck S."/>
            <person name="Vogel J.P."/>
            <person name="Garvin D.F."/>
            <person name="Mockler T.C."/>
            <person name="Schmutz J."/>
            <person name="Rokhsar D."/>
            <person name="Bevan M.W."/>
        </authorList>
    </citation>
    <scope>NUCLEOTIDE SEQUENCE</scope>
    <source>
        <strain evidence="2">Bd21</strain>
    </source>
</reference>
<dbReference type="SUPFAM" id="SSF81383">
    <property type="entry name" value="F-box domain"/>
    <property type="match status" value="1"/>
</dbReference>
<dbReference type="STRING" id="15368.A0A0Q3MFW3"/>
<dbReference type="GeneID" id="100829279"/>
<dbReference type="Gramene" id="KQK03326">
    <property type="protein sequence ID" value="KQK03326"/>
    <property type="gene ID" value="BRADI_2g07122v3"/>
</dbReference>
<dbReference type="EnsemblPlants" id="KQK03326">
    <property type="protein sequence ID" value="KQK03326"/>
    <property type="gene ID" value="BRADI_2g07122v3"/>
</dbReference>
<evidence type="ECO:0000313" key="4">
    <source>
        <dbReference type="Proteomes" id="UP000008810"/>
    </source>
</evidence>
<feature type="region of interest" description="Disordered" evidence="1">
    <location>
        <begin position="1"/>
        <end position="81"/>
    </location>
</feature>
<feature type="compositionally biased region" description="Basic residues" evidence="1">
    <location>
        <begin position="51"/>
        <end position="60"/>
    </location>
</feature>
<accession>A0A0Q3MFW3</accession>
<feature type="compositionally biased region" description="Basic and acidic residues" evidence="1">
    <location>
        <begin position="15"/>
        <end position="40"/>
    </location>
</feature>
<dbReference type="AlphaFoldDB" id="A0A0Q3MFW3"/>
<keyword evidence="4" id="KW-1185">Reference proteome</keyword>
<dbReference type="EMBL" id="CM000881">
    <property type="protein sequence ID" value="KQK03326.1"/>
    <property type="molecule type" value="Genomic_DNA"/>
</dbReference>
<dbReference type="PANTHER" id="PTHR47149:SF1">
    <property type="entry name" value="F-BOX PROTEIN RMF"/>
    <property type="match status" value="1"/>
</dbReference>
<organism evidence="2">
    <name type="scientific">Brachypodium distachyon</name>
    <name type="common">Purple false brome</name>
    <name type="synonym">Trachynia distachya</name>
    <dbReference type="NCBI Taxonomy" id="15368"/>
    <lineage>
        <taxon>Eukaryota</taxon>
        <taxon>Viridiplantae</taxon>
        <taxon>Streptophyta</taxon>
        <taxon>Embryophyta</taxon>
        <taxon>Tracheophyta</taxon>
        <taxon>Spermatophyta</taxon>
        <taxon>Magnoliopsida</taxon>
        <taxon>Liliopsida</taxon>
        <taxon>Poales</taxon>
        <taxon>Poaceae</taxon>
        <taxon>BOP clade</taxon>
        <taxon>Pooideae</taxon>
        <taxon>Stipodae</taxon>
        <taxon>Brachypodieae</taxon>
        <taxon>Brachypodium</taxon>
    </lineage>
</organism>
<evidence type="ECO:0000313" key="3">
    <source>
        <dbReference type="EnsemblPlants" id="KQK03326"/>
    </source>
</evidence>
<evidence type="ECO:0008006" key="5">
    <source>
        <dbReference type="Google" id="ProtNLM"/>
    </source>
</evidence>
<dbReference type="GO" id="GO:0005634">
    <property type="term" value="C:nucleus"/>
    <property type="evidence" value="ECO:0000318"/>
    <property type="project" value="GO_Central"/>
</dbReference>
<dbReference type="RefSeq" id="XP_003565503.1">
    <property type="nucleotide sequence ID" value="XM_003565455.4"/>
</dbReference>
<dbReference type="InterPro" id="IPR036047">
    <property type="entry name" value="F-box-like_dom_sf"/>
</dbReference>
<gene>
    <name evidence="3" type="primary">LOC100829279</name>
    <name evidence="2" type="ORF">BRADI_2g07122v3</name>
</gene>
<dbReference type="OrthoDB" id="8062037at2759"/>
<dbReference type="ExpressionAtlas" id="A0A0Q3MFW3">
    <property type="expression patterns" value="baseline and differential"/>
</dbReference>
<dbReference type="GO" id="GO:0061458">
    <property type="term" value="P:reproductive system development"/>
    <property type="evidence" value="ECO:0000318"/>
    <property type="project" value="GO_Central"/>
</dbReference>
<protein>
    <recommendedName>
        <fullName evidence="5">F-box domain-containing protein</fullName>
    </recommendedName>
</protein>
<dbReference type="KEGG" id="bdi:100829279"/>
<name>A0A0Q3MFW3_BRADI</name>
<proteinExistence type="predicted"/>
<dbReference type="Gene3D" id="1.20.1280.50">
    <property type="match status" value="1"/>
</dbReference>
<reference evidence="2 3" key="1">
    <citation type="journal article" date="2010" name="Nature">
        <title>Genome sequencing and analysis of the model grass Brachypodium distachyon.</title>
        <authorList>
            <consortium name="International Brachypodium Initiative"/>
        </authorList>
    </citation>
    <scope>NUCLEOTIDE SEQUENCE [LARGE SCALE GENOMIC DNA]</scope>
    <source>
        <strain evidence="2">Bd21</strain>
        <strain evidence="3">cv. Bd21</strain>
    </source>
</reference>
<dbReference type="Proteomes" id="UP000008810">
    <property type="component" value="Chromosome 2"/>
</dbReference>
<dbReference type="PANTHER" id="PTHR47149">
    <property type="entry name" value="F-BOX PROTEIN RMF"/>
    <property type="match status" value="1"/>
</dbReference>
<evidence type="ECO:0000313" key="2">
    <source>
        <dbReference type="EMBL" id="KQK03326.1"/>
    </source>
</evidence>
<evidence type="ECO:0000256" key="1">
    <source>
        <dbReference type="SAM" id="MobiDB-lite"/>
    </source>
</evidence>